<dbReference type="EMBL" id="PGFE01000004">
    <property type="protein sequence ID" value="PJJ69849.1"/>
    <property type="molecule type" value="Genomic_DNA"/>
</dbReference>
<comment type="caution">
    <text evidence="5">The sequence shown here is derived from an EMBL/GenBank/DDBJ whole genome shotgun (WGS) entry which is preliminary data.</text>
</comment>
<name>A0A2M9CD84_9CELL</name>
<organism evidence="5 6">
    <name type="scientific">Sediminihabitans luteus</name>
    <dbReference type="NCBI Taxonomy" id="1138585"/>
    <lineage>
        <taxon>Bacteria</taxon>
        <taxon>Bacillati</taxon>
        <taxon>Actinomycetota</taxon>
        <taxon>Actinomycetes</taxon>
        <taxon>Micrococcales</taxon>
        <taxon>Cellulomonadaceae</taxon>
        <taxon>Sediminihabitans</taxon>
    </lineage>
</organism>
<evidence type="ECO:0000313" key="5">
    <source>
        <dbReference type="EMBL" id="PJJ69849.1"/>
    </source>
</evidence>
<feature type="compositionally biased region" description="Basic residues" evidence="2">
    <location>
        <begin position="36"/>
        <end position="45"/>
    </location>
</feature>
<dbReference type="Gene3D" id="2.20.230.10">
    <property type="entry name" value="Resuscitation-promoting factor rpfb"/>
    <property type="match status" value="1"/>
</dbReference>
<dbReference type="Proteomes" id="UP000231693">
    <property type="component" value="Unassembled WGS sequence"/>
</dbReference>
<feature type="domain" description="G5" evidence="4">
    <location>
        <begin position="292"/>
        <end position="373"/>
    </location>
</feature>
<dbReference type="SMART" id="SM01208">
    <property type="entry name" value="G5"/>
    <property type="match status" value="1"/>
</dbReference>
<evidence type="ECO:0000313" key="6">
    <source>
        <dbReference type="Proteomes" id="UP000231693"/>
    </source>
</evidence>
<feature type="transmembrane region" description="Helical" evidence="3">
    <location>
        <begin position="97"/>
        <end position="119"/>
    </location>
</feature>
<evidence type="ECO:0000256" key="3">
    <source>
        <dbReference type="SAM" id="Phobius"/>
    </source>
</evidence>
<keyword evidence="1" id="KW-0732">Signal</keyword>
<dbReference type="InterPro" id="IPR011098">
    <property type="entry name" value="G5_dom"/>
</dbReference>
<evidence type="ECO:0000256" key="2">
    <source>
        <dbReference type="SAM" id="MobiDB-lite"/>
    </source>
</evidence>
<dbReference type="Gene3D" id="1.10.530.10">
    <property type="match status" value="1"/>
</dbReference>
<gene>
    <name evidence="5" type="ORF">CLV28_2324</name>
</gene>
<dbReference type="Pfam" id="PF03990">
    <property type="entry name" value="DUF348"/>
    <property type="match status" value="1"/>
</dbReference>
<dbReference type="Pfam" id="PF07501">
    <property type="entry name" value="G5"/>
    <property type="match status" value="1"/>
</dbReference>
<evidence type="ECO:0000256" key="1">
    <source>
        <dbReference type="ARBA" id="ARBA00022729"/>
    </source>
</evidence>
<keyword evidence="3" id="KW-0812">Transmembrane</keyword>
<accession>A0A2M9CD84</accession>
<proteinExistence type="predicted"/>
<dbReference type="InterPro" id="IPR023346">
    <property type="entry name" value="Lysozyme-like_dom_sf"/>
</dbReference>
<keyword evidence="6" id="KW-1185">Reference proteome</keyword>
<protein>
    <submittedName>
        <fullName evidence="5">Uncharacterized protein YabE (DUF348 family)</fullName>
    </submittedName>
</protein>
<feature type="region of interest" description="Disordered" evidence="2">
    <location>
        <begin position="69"/>
        <end position="88"/>
    </location>
</feature>
<dbReference type="AlphaFoldDB" id="A0A2M9CD84"/>
<evidence type="ECO:0000259" key="4">
    <source>
        <dbReference type="PROSITE" id="PS51109"/>
    </source>
</evidence>
<dbReference type="InterPro" id="IPR007137">
    <property type="entry name" value="DUF348"/>
</dbReference>
<dbReference type="PROSITE" id="PS51109">
    <property type="entry name" value="G5"/>
    <property type="match status" value="1"/>
</dbReference>
<keyword evidence="3" id="KW-0472">Membrane</keyword>
<reference evidence="5 6" key="1">
    <citation type="submission" date="2017-11" db="EMBL/GenBank/DDBJ databases">
        <title>Genomic Encyclopedia of Archaeal and Bacterial Type Strains, Phase II (KMG-II): From Individual Species to Whole Genera.</title>
        <authorList>
            <person name="Goeker M."/>
        </authorList>
    </citation>
    <scope>NUCLEOTIDE SEQUENCE [LARGE SCALE GENOMIC DNA]</scope>
    <source>
        <strain evidence="5 6">DSM 25478</strain>
    </source>
</reference>
<feature type="region of interest" description="Disordered" evidence="2">
    <location>
        <begin position="23"/>
        <end position="46"/>
    </location>
</feature>
<keyword evidence="3" id="KW-1133">Transmembrane helix</keyword>
<dbReference type="SUPFAM" id="SSF53955">
    <property type="entry name" value="Lysozyme-like"/>
    <property type="match status" value="1"/>
</dbReference>
<sequence>MKDVCARLVLHNGPVTVGDAAWFPGTGRNRAAGRPERRRRQHRTGPRAWVRTCDDWILVNTFFRSAPVPGDAHPDRPTLDDPAPVSGGAAVRRRPRWAVPVAIAGAFVTVVTTGAFVYAGSRATVALDVDGVTTTVTTGADDVAGLLEAQGIEVGDRDLVAPDLSAPVEEGEDVVVRTAREVTVQDGDDTRDVWTTELDADRTLAALEAREDTSLALVASRSQADGRVELPVVLDESAPVEVVADGDATVVDDGAVDVDEALADADVAVDDDDRVTVERDEKDAATPVEVVVQRVETSTETSTAPVAHGTTTVKDADRYTDEGSVVTTAGKDGVKTTTSEVTRVDGKVESSTPVSSEVTTAPVDEVVTVGTKARPAATPASNEALGRQMAASRGWGGSQAQCLDSLWTRESGWDHRAANPSSGAYGIPQALPGSKMGAAGGDWQTNPETQIAWGLDYIASVYGTPCGAWGHSQSVGWY</sequence>